<dbReference type="Pfam" id="PF01416">
    <property type="entry name" value="PseudoU_synth_1"/>
    <property type="match status" value="2"/>
</dbReference>
<keyword evidence="3 4" id="KW-0413">Isomerase</keyword>
<dbReference type="CDD" id="cd02570">
    <property type="entry name" value="PseudoU_synth_EcTruA"/>
    <property type="match status" value="1"/>
</dbReference>
<feature type="binding site" evidence="4">
    <location>
        <position position="110"/>
    </location>
    <ligand>
        <name>substrate</name>
    </ligand>
</feature>
<dbReference type="InterPro" id="IPR001406">
    <property type="entry name" value="PsdUridine_synth_TruA"/>
</dbReference>
<dbReference type="SUPFAM" id="SSF55120">
    <property type="entry name" value="Pseudouridine synthase"/>
    <property type="match status" value="1"/>
</dbReference>
<evidence type="ECO:0000256" key="4">
    <source>
        <dbReference type="HAMAP-Rule" id="MF_00171"/>
    </source>
</evidence>
<dbReference type="EMBL" id="JBJHZX010000015">
    <property type="protein sequence ID" value="MFL0196140.1"/>
    <property type="molecule type" value="Genomic_DNA"/>
</dbReference>
<evidence type="ECO:0000256" key="2">
    <source>
        <dbReference type="ARBA" id="ARBA00022694"/>
    </source>
</evidence>
<dbReference type="InterPro" id="IPR020103">
    <property type="entry name" value="PsdUridine_synth_cat_dom_sf"/>
</dbReference>
<reference evidence="7 8" key="1">
    <citation type="submission" date="2024-11" db="EMBL/GenBank/DDBJ databases">
        <authorList>
            <person name="Heng Y.C."/>
            <person name="Lim A.C.H."/>
            <person name="Lee J.K.Y."/>
            <person name="Kittelmann S."/>
        </authorList>
    </citation>
    <scope>NUCLEOTIDE SEQUENCE [LARGE SCALE GENOMIC DNA]</scope>
    <source>
        <strain evidence="7 8">WILCCON 0269</strain>
    </source>
</reference>
<accession>A0ABW8SN13</accession>
<dbReference type="NCBIfam" id="TIGR00071">
    <property type="entry name" value="hisT_truA"/>
    <property type="match status" value="1"/>
</dbReference>
<proteinExistence type="inferred from homology"/>
<feature type="domain" description="Pseudouridine synthase I TruA alpha/beta" evidence="6">
    <location>
        <begin position="7"/>
        <end position="104"/>
    </location>
</feature>
<comment type="catalytic activity">
    <reaction evidence="4 5">
        <text>uridine(38/39/40) in tRNA = pseudouridine(38/39/40) in tRNA</text>
        <dbReference type="Rhea" id="RHEA:22376"/>
        <dbReference type="Rhea" id="RHEA-COMP:10085"/>
        <dbReference type="Rhea" id="RHEA-COMP:10087"/>
        <dbReference type="ChEBI" id="CHEBI:65314"/>
        <dbReference type="ChEBI" id="CHEBI:65315"/>
        <dbReference type="EC" id="5.4.99.12"/>
    </reaction>
</comment>
<name>A0ABW8SN13_9CLOT</name>
<evidence type="ECO:0000256" key="5">
    <source>
        <dbReference type="RuleBase" id="RU003792"/>
    </source>
</evidence>
<evidence type="ECO:0000256" key="1">
    <source>
        <dbReference type="ARBA" id="ARBA00009375"/>
    </source>
</evidence>
<evidence type="ECO:0000313" key="8">
    <source>
        <dbReference type="Proteomes" id="UP001623660"/>
    </source>
</evidence>
<comment type="caution">
    <text evidence="7">The sequence shown here is derived from an EMBL/GenBank/DDBJ whole genome shotgun (WGS) entry which is preliminary data.</text>
</comment>
<comment type="subunit">
    <text evidence="4">Homodimer.</text>
</comment>
<dbReference type="GO" id="GO:0160147">
    <property type="term" value="F:tRNA pseudouridine(38-40) synthase activity"/>
    <property type="evidence" value="ECO:0007669"/>
    <property type="project" value="UniProtKB-EC"/>
</dbReference>
<keyword evidence="2 4" id="KW-0819">tRNA processing</keyword>
<dbReference type="PANTHER" id="PTHR11142">
    <property type="entry name" value="PSEUDOURIDYLATE SYNTHASE"/>
    <property type="match status" value="1"/>
</dbReference>
<dbReference type="EC" id="5.4.99.12" evidence="4"/>
<protein>
    <recommendedName>
        <fullName evidence="4">tRNA pseudouridine synthase A</fullName>
        <ecNumber evidence="4">5.4.99.12</ecNumber>
    </recommendedName>
    <alternativeName>
        <fullName evidence="4">tRNA pseudouridine(38-40) synthase</fullName>
    </alternativeName>
    <alternativeName>
        <fullName evidence="4">tRNA pseudouridylate synthase I</fullName>
    </alternativeName>
    <alternativeName>
        <fullName evidence="4">tRNA-uridine isomerase I</fullName>
    </alternativeName>
</protein>
<keyword evidence="8" id="KW-1185">Reference proteome</keyword>
<dbReference type="PANTHER" id="PTHR11142:SF0">
    <property type="entry name" value="TRNA PSEUDOURIDINE SYNTHASE-LIKE 1"/>
    <property type="match status" value="1"/>
</dbReference>
<comment type="similarity">
    <text evidence="1 4 5">Belongs to the tRNA pseudouridine synthase TruA family.</text>
</comment>
<comment type="function">
    <text evidence="4">Formation of pseudouridine at positions 38, 39 and 40 in the anticodon stem and loop of transfer RNAs.</text>
</comment>
<comment type="caution">
    <text evidence="4">Lacks conserved residue(s) required for the propagation of feature annotation.</text>
</comment>
<evidence type="ECO:0000313" key="7">
    <source>
        <dbReference type="EMBL" id="MFL0196140.1"/>
    </source>
</evidence>
<dbReference type="Gene3D" id="3.30.70.660">
    <property type="entry name" value="Pseudouridine synthase I, catalytic domain, C-terminal subdomain"/>
    <property type="match status" value="1"/>
</dbReference>
<organism evidence="7 8">
    <name type="scientific">Candidatus Clostridium eludens</name>
    <dbReference type="NCBI Taxonomy" id="3381663"/>
    <lineage>
        <taxon>Bacteria</taxon>
        <taxon>Bacillati</taxon>
        <taxon>Bacillota</taxon>
        <taxon>Clostridia</taxon>
        <taxon>Eubacteriales</taxon>
        <taxon>Clostridiaceae</taxon>
        <taxon>Clostridium</taxon>
    </lineage>
</organism>
<dbReference type="Proteomes" id="UP001623660">
    <property type="component" value="Unassembled WGS sequence"/>
</dbReference>
<evidence type="ECO:0000256" key="3">
    <source>
        <dbReference type="ARBA" id="ARBA00023235"/>
    </source>
</evidence>
<evidence type="ECO:0000259" key="6">
    <source>
        <dbReference type="Pfam" id="PF01416"/>
    </source>
</evidence>
<dbReference type="HAMAP" id="MF_00171">
    <property type="entry name" value="TruA"/>
    <property type="match status" value="1"/>
</dbReference>
<dbReference type="PIRSF" id="PIRSF001430">
    <property type="entry name" value="tRNA_psdUrid_synth"/>
    <property type="match status" value="1"/>
</dbReference>
<dbReference type="InterPro" id="IPR020095">
    <property type="entry name" value="PsdUridine_synth_TruA_C"/>
</dbReference>
<sequence length="244" mass="27447">MKNVKLIIEYDGTNYSGWQRQDNAITIQQKLEEAIEIVTGNFSGAIGSSRTDAGVHARGFVCNFFTNSRIPSSNFKMVLNAALPEDIVILDSTEVDSSFHARFDSIGKKYSYTIITGNNPPVIGRQYVYYFRRKLNVEKMRDSCKYFIGTYDFSAFKKKGSSAKSSVRTIKELTVSKEENLVRFNVMGDGFLYNMVRIIVGTLLEVGVEKFKPEYVSDILASKDRAKAGKPVPAKGLCLEKVFY</sequence>
<dbReference type="Gene3D" id="3.30.70.580">
    <property type="entry name" value="Pseudouridine synthase I, catalytic domain, N-terminal subdomain"/>
    <property type="match status" value="1"/>
</dbReference>
<feature type="active site" description="Nucleophile" evidence="4">
    <location>
        <position position="52"/>
    </location>
</feature>
<dbReference type="RefSeq" id="WP_406792253.1">
    <property type="nucleotide sequence ID" value="NZ_JBJHZX010000015.1"/>
</dbReference>
<feature type="domain" description="Pseudouridine synthase I TruA alpha/beta" evidence="6">
    <location>
        <begin position="144"/>
        <end position="244"/>
    </location>
</feature>
<dbReference type="InterPro" id="IPR020097">
    <property type="entry name" value="PsdUridine_synth_TruA_a/b_dom"/>
</dbReference>
<gene>
    <name evidence="4 7" type="primary">truA</name>
    <name evidence="7" type="ORF">ACJDU8_11265</name>
</gene>
<dbReference type="InterPro" id="IPR020094">
    <property type="entry name" value="TruA/RsuA/RluB/E/F_N"/>
</dbReference>